<sequence>MRTARLGKNLVQWCQEIQEEKIKADRWKRKFQFQEAQMRNETLEKSLSKS</sequence>
<evidence type="ECO:0000313" key="2">
    <source>
        <dbReference type="Proteomes" id="UP000593576"/>
    </source>
</evidence>
<dbReference type="AlphaFoldDB" id="A0A7J9ND57"/>
<comment type="caution">
    <text evidence="1">The sequence shown here is derived from an EMBL/GenBank/DDBJ whole genome shotgun (WGS) entry which is preliminary data.</text>
</comment>
<dbReference type="OrthoDB" id="984336at2759"/>
<reference evidence="1 2" key="1">
    <citation type="journal article" date="2019" name="Genome Biol. Evol.">
        <title>Insights into the evolution of the New World diploid cottons (Gossypium, subgenus Houzingenia) based on genome sequencing.</title>
        <authorList>
            <person name="Grover C.E."/>
            <person name="Arick M.A. 2nd"/>
            <person name="Thrash A."/>
            <person name="Conover J.L."/>
            <person name="Sanders W.S."/>
            <person name="Peterson D.G."/>
            <person name="Frelichowski J.E."/>
            <person name="Scheffler J.A."/>
            <person name="Scheffler B.E."/>
            <person name="Wendel J.F."/>
        </authorList>
    </citation>
    <scope>NUCLEOTIDE SEQUENCE [LARGE SCALE GENOMIC DNA]</scope>
    <source>
        <strain evidence="1">1</strain>
        <tissue evidence="1">Leaf</tissue>
    </source>
</reference>
<gene>
    <name evidence="1" type="ORF">Goshw_011482</name>
</gene>
<organism evidence="1 2">
    <name type="scientific">Gossypium schwendimanii</name>
    <name type="common">Cotton</name>
    <dbReference type="NCBI Taxonomy" id="34291"/>
    <lineage>
        <taxon>Eukaryota</taxon>
        <taxon>Viridiplantae</taxon>
        <taxon>Streptophyta</taxon>
        <taxon>Embryophyta</taxon>
        <taxon>Tracheophyta</taxon>
        <taxon>Spermatophyta</taxon>
        <taxon>Magnoliopsida</taxon>
        <taxon>eudicotyledons</taxon>
        <taxon>Gunneridae</taxon>
        <taxon>Pentapetalae</taxon>
        <taxon>rosids</taxon>
        <taxon>malvids</taxon>
        <taxon>Malvales</taxon>
        <taxon>Malvaceae</taxon>
        <taxon>Malvoideae</taxon>
        <taxon>Gossypium</taxon>
    </lineage>
</organism>
<proteinExistence type="predicted"/>
<name>A0A7J9ND57_GOSSC</name>
<keyword evidence="2" id="KW-1185">Reference proteome</keyword>
<protein>
    <submittedName>
        <fullName evidence="1">Uncharacterized protein</fullName>
    </submittedName>
</protein>
<accession>A0A7J9ND57</accession>
<evidence type="ECO:0000313" key="1">
    <source>
        <dbReference type="EMBL" id="MBA0881108.1"/>
    </source>
</evidence>
<dbReference type="Proteomes" id="UP000593576">
    <property type="component" value="Unassembled WGS sequence"/>
</dbReference>
<dbReference type="EMBL" id="JABFAF010278749">
    <property type="protein sequence ID" value="MBA0881108.1"/>
    <property type="molecule type" value="Genomic_DNA"/>
</dbReference>